<dbReference type="InterPro" id="IPR001098">
    <property type="entry name" value="DNA-dir_DNA_pol_A_palm_dom"/>
</dbReference>
<dbReference type="GO" id="GO:0006302">
    <property type="term" value="P:double-strand break repair"/>
    <property type="evidence" value="ECO:0007669"/>
    <property type="project" value="TreeGrafter"/>
</dbReference>
<evidence type="ECO:0000256" key="1">
    <source>
        <dbReference type="ARBA" id="ARBA00007705"/>
    </source>
</evidence>
<name>A0A9E9P4D9_9BURK</name>
<dbReference type="EMBL" id="CP098242">
    <property type="protein sequence ID" value="WAW09991.1"/>
    <property type="molecule type" value="Genomic_DNA"/>
</dbReference>
<dbReference type="InterPro" id="IPR038720">
    <property type="entry name" value="YprB_RNase_H-like_dom"/>
</dbReference>
<evidence type="ECO:0000313" key="5">
    <source>
        <dbReference type="Proteomes" id="UP001156215"/>
    </source>
</evidence>
<evidence type="ECO:0000256" key="2">
    <source>
        <dbReference type="ARBA" id="ARBA00011541"/>
    </source>
</evidence>
<dbReference type="SUPFAM" id="SSF53098">
    <property type="entry name" value="Ribonuclease H-like"/>
    <property type="match status" value="1"/>
</dbReference>
<dbReference type="GO" id="GO:0003887">
    <property type="term" value="F:DNA-directed DNA polymerase activity"/>
    <property type="evidence" value="ECO:0007669"/>
    <property type="project" value="InterPro"/>
</dbReference>
<comment type="subunit">
    <text evidence="2">Single-chain monomer with multiple functions.</text>
</comment>
<dbReference type="SUPFAM" id="SSF56672">
    <property type="entry name" value="DNA/RNA polymerases"/>
    <property type="match status" value="1"/>
</dbReference>
<dbReference type="RefSeq" id="WP_269308994.1">
    <property type="nucleotide sequence ID" value="NZ_CP098242.1"/>
</dbReference>
<dbReference type="GO" id="GO:0006261">
    <property type="term" value="P:DNA-templated DNA replication"/>
    <property type="evidence" value="ECO:0007669"/>
    <property type="project" value="InterPro"/>
</dbReference>
<dbReference type="PRINTS" id="PR00868">
    <property type="entry name" value="DNAPOLI"/>
</dbReference>
<dbReference type="InterPro" id="IPR043502">
    <property type="entry name" value="DNA/RNA_pol_sf"/>
</dbReference>
<dbReference type="PANTHER" id="PTHR10133:SF62">
    <property type="entry name" value="DNA POLYMERASE THETA"/>
    <property type="match status" value="1"/>
</dbReference>
<dbReference type="InterPro" id="IPR036397">
    <property type="entry name" value="RNaseH_sf"/>
</dbReference>
<sequence length="624" mass="69943">MIFDIESDGLLNEATKVHCLVMRATSTGKSTRYSDHPESSGRPLQEGLEVLMQSPRLIGHNAIKFDIPLLKKLYPHFKVDTSKVIDTLVYARLVFADIRIKDAKLVKSRRLPGEFSGLHSLEAWGHRLNLHKGDYAKEMEARGLDPWAAWNQDMEDYCEQDTAVTLKLFNLLETKAFSEESITLEHEVAWVIARQERYGFQFNEPKAVDLYGTLVQKKLETAERVRKVFGPKYLRDGKIFTPKRDNSRMGYVAGSPVQKIKLTEFNPGSRDHIAYWLKTLYGWVPTEFTADGKPKVDDDTLMNLPYPEAEPLKEYLMLVKRCGQIAEGKAAWLKCVSNGRMHGSVNTNGAVTGRMTHSGPNMAQVPAGYSPYGKECRELFEVRRDKKLVGIDAAALELRCLAGYMAAWDNGAYIKTVLEGDKSKGTDIHSVTARGIGLDPVKLYFEGESGRDIAKTWFYAFIYGAQDPKLGEILTRIINNRTAGHRSRMGLSRSLPALGKLTERVKVTAQDRKGILKGLDGRLLSVRGLHAALNTLLQGAGAAIMKRALVIFDNSLQSRGYLPGVNYEFVANVHDEWQVEVDEGIAEEVGKLGCEAIRLAGEYYNFRCPLSGEYKIGNNWSETH</sequence>
<dbReference type="InterPro" id="IPR002298">
    <property type="entry name" value="DNA_polymerase_A"/>
</dbReference>
<dbReference type="Gene3D" id="1.20.1060.10">
    <property type="entry name" value="Taq DNA Polymerase, Chain T, domain 4"/>
    <property type="match status" value="1"/>
</dbReference>
<dbReference type="Proteomes" id="UP001156215">
    <property type="component" value="Chromosome"/>
</dbReference>
<keyword evidence="5" id="KW-1185">Reference proteome</keyword>
<comment type="similarity">
    <text evidence="1">Belongs to the DNA polymerase type-A family.</text>
</comment>
<dbReference type="PANTHER" id="PTHR10133">
    <property type="entry name" value="DNA POLYMERASE I"/>
    <property type="match status" value="1"/>
</dbReference>
<dbReference type="KEGG" id="ovb:NB640_12350"/>
<evidence type="ECO:0000259" key="3">
    <source>
        <dbReference type="SMART" id="SM00482"/>
    </source>
</evidence>
<reference evidence="4" key="1">
    <citation type="journal article" date="2022" name="Front. Microbiol.">
        <title>New perspectives on an old grouping: The genomic and phenotypic variability of Oxalobacter formigenes and the implications for calcium oxalate stone prevention.</title>
        <authorList>
            <person name="Chmiel J.A."/>
            <person name="Carr C."/>
            <person name="Stuivenberg G.A."/>
            <person name="Venema R."/>
            <person name="Chanyi R.M."/>
            <person name="Al K.F."/>
            <person name="Giguere D."/>
            <person name="Say H."/>
            <person name="Akouris P.P."/>
            <person name="Dominguez Romero S.A."/>
            <person name="Kwong A."/>
            <person name="Tai V."/>
            <person name="Koval S.F."/>
            <person name="Razvi H."/>
            <person name="Bjazevic J."/>
            <person name="Burton J.P."/>
        </authorList>
    </citation>
    <scope>NUCLEOTIDE SEQUENCE</scope>
    <source>
        <strain evidence="4">WoOx3</strain>
    </source>
</reference>
<dbReference type="Gene3D" id="3.30.70.370">
    <property type="match status" value="2"/>
</dbReference>
<dbReference type="Pfam" id="PF13482">
    <property type="entry name" value="RNase_H_2"/>
    <property type="match status" value="1"/>
</dbReference>
<dbReference type="SMART" id="SM00482">
    <property type="entry name" value="POLAc"/>
    <property type="match status" value="1"/>
</dbReference>
<dbReference type="Gene3D" id="3.30.420.10">
    <property type="entry name" value="Ribonuclease H-like superfamily/Ribonuclease H"/>
    <property type="match status" value="1"/>
</dbReference>
<gene>
    <name evidence="4" type="ORF">NB640_12350</name>
</gene>
<evidence type="ECO:0000313" key="4">
    <source>
        <dbReference type="EMBL" id="WAW09991.1"/>
    </source>
</evidence>
<proteinExistence type="inferred from homology"/>
<organism evidence="4 5">
    <name type="scientific">Oxalobacter vibrioformis</name>
    <dbReference type="NCBI Taxonomy" id="933080"/>
    <lineage>
        <taxon>Bacteria</taxon>
        <taxon>Pseudomonadati</taxon>
        <taxon>Pseudomonadota</taxon>
        <taxon>Betaproteobacteria</taxon>
        <taxon>Burkholderiales</taxon>
        <taxon>Oxalobacteraceae</taxon>
        <taxon>Oxalobacter</taxon>
    </lineage>
</organism>
<accession>A0A9E9P4D9</accession>
<dbReference type="InterPro" id="IPR012337">
    <property type="entry name" value="RNaseH-like_sf"/>
</dbReference>
<feature type="domain" description="DNA-directed DNA polymerase family A palm" evidence="3">
    <location>
        <begin position="373"/>
        <end position="585"/>
    </location>
</feature>
<dbReference type="AlphaFoldDB" id="A0A9E9P4D9"/>
<dbReference type="GO" id="GO:0003677">
    <property type="term" value="F:DNA binding"/>
    <property type="evidence" value="ECO:0007669"/>
    <property type="project" value="InterPro"/>
</dbReference>
<protein>
    <submittedName>
        <fullName evidence="4">DNA polymerase</fullName>
    </submittedName>
</protein>
<dbReference type="Pfam" id="PF00476">
    <property type="entry name" value="DNA_pol_A"/>
    <property type="match status" value="1"/>
</dbReference>